<name>A0A517XTX3_9BACT</name>
<dbReference type="EMBL" id="CP036273">
    <property type="protein sequence ID" value="QDU20904.1"/>
    <property type="molecule type" value="Genomic_DNA"/>
</dbReference>
<accession>A0A517XTX3</accession>
<evidence type="ECO:0008006" key="3">
    <source>
        <dbReference type="Google" id="ProtNLM"/>
    </source>
</evidence>
<dbReference type="AlphaFoldDB" id="A0A517XTX3"/>
<dbReference type="Proteomes" id="UP000319576">
    <property type="component" value="Chromosome"/>
</dbReference>
<reference evidence="1 2" key="1">
    <citation type="submission" date="2019-02" db="EMBL/GenBank/DDBJ databases">
        <title>Deep-cultivation of Planctomycetes and their phenomic and genomic characterization uncovers novel biology.</title>
        <authorList>
            <person name="Wiegand S."/>
            <person name="Jogler M."/>
            <person name="Boedeker C."/>
            <person name="Pinto D."/>
            <person name="Vollmers J."/>
            <person name="Rivas-Marin E."/>
            <person name="Kohn T."/>
            <person name="Peeters S.H."/>
            <person name="Heuer A."/>
            <person name="Rast P."/>
            <person name="Oberbeckmann S."/>
            <person name="Bunk B."/>
            <person name="Jeske O."/>
            <person name="Meyerdierks A."/>
            <person name="Storesund J.E."/>
            <person name="Kallscheuer N."/>
            <person name="Luecker S."/>
            <person name="Lage O.M."/>
            <person name="Pohl T."/>
            <person name="Merkel B.J."/>
            <person name="Hornburger P."/>
            <person name="Mueller R.-W."/>
            <person name="Bruemmer F."/>
            <person name="Labrenz M."/>
            <person name="Spormann A.M."/>
            <person name="Op den Camp H."/>
            <person name="Overmann J."/>
            <person name="Amann R."/>
            <person name="Jetten M.S.M."/>
            <person name="Mascher T."/>
            <person name="Medema M.H."/>
            <person name="Devos D.P."/>
            <person name="Kaster A.-K."/>
            <person name="Ovreas L."/>
            <person name="Rohde M."/>
            <person name="Galperin M.Y."/>
            <person name="Jogler C."/>
        </authorList>
    </citation>
    <scope>NUCLEOTIDE SEQUENCE [LARGE SCALE GENOMIC DNA]</scope>
    <source>
        <strain evidence="1 2">ETA_A1</strain>
    </source>
</reference>
<sequence length="132" mass="14120">MQRTLPAIALFLLSCGCGSRVPICTVSGTVTRGGEKLTWPDGGSLLIIFLPVDPAKTERYTARDTDTASSSYKLSGVPAGKYLVAVQQFSPRFMDALGGRYDPGHTDYEVDVTADGQVLNIDLPTNPTPGRK</sequence>
<gene>
    <name evidence="1" type="ORF">ETAA1_28670</name>
</gene>
<keyword evidence="2" id="KW-1185">Reference proteome</keyword>
<dbReference type="PROSITE" id="PS51257">
    <property type="entry name" value="PROKAR_LIPOPROTEIN"/>
    <property type="match status" value="1"/>
</dbReference>
<protein>
    <recommendedName>
        <fullName evidence="3">Carboxypeptidase regulatory-like domain-containing protein</fullName>
    </recommendedName>
</protein>
<evidence type="ECO:0000313" key="2">
    <source>
        <dbReference type="Proteomes" id="UP000319576"/>
    </source>
</evidence>
<organism evidence="1 2">
    <name type="scientific">Urbifossiella limnaea</name>
    <dbReference type="NCBI Taxonomy" id="2528023"/>
    <lineage>
        <taxon>Bacteria</taxon>
        <taxon>Pseudomonadati</taxon>
        <taxon>Planctomycetota</taxon>
        <taxon>Planctomycetia</taxon>
        <taxon>Gemmatales</taxon>
        <taxon>Gemmataceae</taxon>
        <taxon>Urbifossiella</taxon>
    </lineage>
</organism>
<proteinExistence type="predicted"/>
<dbReference type="RefSeq" id="WP_145239269.1">
    <property type="nucleotide sequence ID" value="NZ_CP036273.1"/>
</dbReference>
<evidence type="ECO:0000313" key="1">
    <source>
        <dbReference type="EMBL" id="QDU20904.1"/>
    </source>
</evidence>
<dbReference type="KEGG" id="uli:ETAA1_28670"/>
<dbReference type="OrthoDB" id="288797at2"/>